<dbReference type="PROSITE" id="PS50908">
    <property type="entry name" value="RWD"/>
    <property type="match status" value="1"/>
</dbReference>
<evidence type="ECO:0000313" key="9">
    <source>
        <dbReference type="EMBL" id="CAJ1404648.1"/>
    </source>
</evidence>
<dbReference type="GO" id="GO:0140469">
    <property type="term" value="P:GCN2-mediated signaling"/>
    <property type="evidence" value="ECO:0007669"/>
    <property type="project" value="TreeGrafter"/>
</dbReference>
<gene>
    <name evidence="9" type="ORF">EVOR1521_LOCUS27054</name>
</gene>
<dbReference type="SUPFAM" id="SSF54495">
    <property type="entry name" value="UBC-like"/>
    <property type="match status" value="1"/>
</dbReference>
<dbReference type="PANTHER" id="PTHR16301">
    <property type="entry name" value="IMPACT-RELATED"/>
    <property type="match status" value="1"/>
</dbReference>
<feature type="domain" description="RWD" evidence="8">
    <location>
        <begin position="126"/>
        <end position="223"/>
    </location>
</feature>
<evidence type="ECO:0000313" key="10">
    <source>
        <dbReference type="Proteomes" id="UP001178507"/>
    </source>
</evidence>
<evidence type="ECO:0000256" key="6">
    <source>
        <dbReference type="ARBA" id="ARBA00023016"/>
    </source>
</evidence>
<keyword evidence="10" id="KW-1185">Reference proteome</keyword>
<feature type="compositionally biased region" description="Basic and acidic residues" evidence="7">
    <location>
        <begin position="97"/>
        <end position="112"/>
    </location>
</feature>
<dbReference type="AlphaFoldDB" id="A0AA36NJE6"/>
<keyword evidence="3" id="KW-0963">Cytoplasm</keyword>
<reference evidence="9" key="1">
    <citation type="submission" date="2023-08" db="EMBL/GenBank/DDBJ databases">
        <authorList>
            <person name="Chen Y."/>
            <person name="Shah S."/>
            <person name="Dougan E. K."/>
            <person name="Thang M."/>
            <person name="Chan C."/>
        </authorList>
    </citation>
    <scope>NUCLEOTIDE SEQUENCE</scope>
</reference>
<comment type="subcellular location">
    <subcellularLocation>
        <location evidence="1">Cytoplasm</location>
    </subcellularLocation>
</comment>
<evidence type="ECO:0000256" key="5">
    <source>
        <dbReference type="ARBA" id="ARBA00022845"/>
    </source>
</evidence>
<keyword evidence="6" id="KW-0346">Stress response</keyword>
<organism evidence="9 10">
    <name type="scientific">Effrenium voratum</name>
    <dbReference type="NCBI Taxonomy" id="2562239"/>
    <lineage>
        <taxon>Eukaryota</taxon>
        <taxon>Sar</taxon>
        <taxon>Alveolata</taxon>
        <taxon>Dinophyceae</taxon>
        <taxon>Suessiales</taxon>
        <taxon>Symbiodiniaceae</taxon>
        <taxon>Effrenium</taxon>
    </lineage>
</organism>
<dbReference type="EMBL" id="CAUJNA010003550">
    <property type="protein sequence ID" value="CAJ1404648.1"/>
    <property type="molecule type" value="Genomic_DNA"/>
</dbReference>
<sequence>MPRWQRSERAEPSQAPQSDDDGFWDELPPQSAPKPAPAKPAPAEPWLERRRAPPKPQAVTLDGFFEPALVVAPAKPREIPPEPSGYKLSQSDLEQWDAEHRQQRDSRTRAAEADAEAGQLDPGAERERDLLEAIYGEEFEVLAPNEWRVDIPGADGAALRLLLPAGYPRTEPPVPIFDFEGAGHLKQIAADTIQELLEQWEPQEDEGCIYQWVDRLREVLEPTAAAEKLQQNQRDAAFAEALAVEDAMEAPSVEKGFTFLPANPQYGQRRRTFDASSFDAQNAVEILRGEPFTDRKSTFQAFAAKVSNQGQVNWALRTLLEDRKIAVATHNMFAYRFKDERGVQVADNEDDGEDGAGSKLAELLSLASCEDVFVMVSRWYGGIQLGSDRFKHISRAASVLLDTAGWSGRSRAAPKKKK</sequence>
<evidence type="ECO:0000256" key="7">
    <source>
        <dbReference type="SAM" id="MobiDB-lite"/>
    </source>
</evidence>
<evidence type="ECO:0000256" key="4">
    <source>
        <dbReference type="ARBA" id="ARBA00022491"/>
    </source>
</evidence>
<dbReference type="InterPro" id="IPR023582">
    <property type="entry name" value="Impact"/>
</dbReference>
<keyword evidence="4" id="KW-0678">Repressor</keyword>
<comment type="caution">
    <text evidence="9">The sequence shown here is derived from an EMBL/GenBank/DDBJ whole genome shotgun (WGS) entry which is preliminary data.</text>
</comment>
<feature type="region of interest" description="Disordered" evidence="7">
    <location>
        <begin position="1"/>
        <end position="60"/>
    </location>
</feature>
<keyword evidence="5" id="KW-0810">Translation regulation</keyword>
<dbReference type="GO" id="GO:0005737">
    <property type="term" value="C:cytoplasm"/>
    <property type="evidence" value="ECO:0007669"/>
    <property type="project" value="UniProtKB-SubCell"/>
</dbReference>
<accession>A0AA36NJE6</accession>
<dbReference type="InterPro" id="IPR020568">
    <property type="entry name" value="Ribosomal_Su5_D2-typ_SF"/>
</dbReference>
<dbReference type="SMART" id="SM00591">
    <property type="entry name" value="RWD"/>
    <property type="match status" value="1"/>
</dbReference>
<proteinExistence type="inferred from homology"/>
<protein>
    <recommendedName>
        <fullName evidence="8">RWD domain-containing protein</fullName>
    </recommendedName>
</protein>
<dbReference type="Pfam" id="PF01205">
    <property type="entry name" value="Impact_N"/>
    <property type="match status" value="1"/>
</dbReference>
<evidence type="ECO:0000259" key="8">
    <source>
        <dbReference type="PROSITE" id="PS50908"/>
    </source>
</evidence>
<feature type="compositionally biased region" description="Basic and acidic residues" evidence="7">
    <location>
        <begin position="1"/>
        <end position="11"/>
    </location>
</feature>
<feature type="compositionally biased region" description="Pro residues" evidence="7">
    <location>
        <begin position="30"/>
        <end position="43"/>
    </location>
</feature>
<dbReference type="InterPro" id="IPR006575">
    <property type="entry name" value="RWD_dom"/>
</dbReference>
<dbReference type="GO" id="GO:0006446">
    <property type="term" value="P:regulation of translational initiation"/>
    <property type="evidence" value="ECO:0007669"/>
    <property type="project" value="TreeGrafter"/>
</dbReference>
<dbReference type="InterPro" id="IPR001498">
    <property type="entry name" value="Impact_N"/>
</dbReference>
<dbReference type="Proteomes" id="UP001178507">
    <property type="component" value="Unassembled WGS sequence"/>
</dbReference>
<dbReference type="Gene3D" id="3.30.230.30">
    <property type="entry name" value="Impact, N-terminal domain"/>
    <property type="match status" value="1"/>
</dbReference>
<comment type="similarity">
    <text evidence="2">Belongs to the IMPACT family.</text>
</comment>
<evidence type="ECO:0000256" key="1">
    <source>
        <dbReference type="ARBA" id="ARBA00004496"/>
    </source>
</evidence>
<dbReference type="InterPro" id="IPR036956">
    <property type="entry name" value="Impact_N_sf"/>
</dbReference>
<name>A0AA36NJE6_9DINO</name>
<dbReference type="SUPFAM" id="SSF54211">
    <property type="entry name" value="Ribosomal protein S5 domain 2-like"/>
    <property type="match status" value="1"/>
</dbReference>
<dbReference type="PANTHER" id="PTHR16301:SF25">
    <property type="entry name" value="PROTEIN IMPACT"/>
    <property type="match status" value="1"/>
</dbReference>
<dbReference type="Pfam" id="PF05773">
    <property type="entry name" value="RWD"/>
    <property type="match status" value="1"/>
</dbReference>
<evidence type="ECO:0000256" key="2">
    <source>
        <dbReference type="ARBA" id="ARBA00007665"/>
    </source>
</evidence>
<dbReference type="InterPro" id="IPR016135">
    <property type="entry name" value="UBQ-conjugating_enzyme/RWD"/>
</dbReference>
<evidence type="ECO:0000256" key="3">
    <source>
        <dbReference type="ARBA" id="ARBA00022490"/>
    </source>
</evidence>
<dbReference type="Gene3D" id="3.10.110.10">
    <property type="entry name" value="Ubiquitin Conjugating Enzyme"/>
    <property type="match status" value="1"/>
</dbReference>
<feature type="region of interest" description="Disordered" evidence="7">
    <location>
        <begin position="74"/>
        <end position="123"/>
    </location>
</feature>